<keyword evidence="8 16" id="KW-0735">Signal-anchor</keyword>
<evidence type="ECO:0000256" key="14">
    <source>
        <dbReference type="ARBA" id="ARBA00041712"/>
    </source>
</evidence>
<feature type="coiled-coil region" evidence="17">
    <location>
        <begin position="58"/>
        <end position="92"/>
    </location>
</feature>
<evidence type="ECO:0000256" key="15">
    <source>
        <dbReference type="ARBA" id="ARBA00049421"/>
    </source>
</evidence>
<dbReference type="InterPro" id="IPR052261">
    <property type="entry name" value="Glycosyltransferase_13"/>
</dbReference>
<dbReference type="AlphaFoldDB" id="A0A835VCE4"/>
<evidence type="ECO:0000256" key="5">
    <source>
        <dbReference type="ARBA" id="ARBA00022679"/>
    </source>
</evidence>
<keyword evidence="5" id="KW-0808">Transferase</keyword>
<keyword evidence="17" id="KW-0175">Coiled coil</keyword>
<keyword evidence="12 16" id="KW-0464">Manganese</keyword>
<comment type="caution">
    <text evidence="18">The sequence shown here is derived from an EMBL/GenBank/DDBJ whole genome shotgun (WGS) entry which is preliminary data.</text>
</comment>
<evidence type="ECO:0000256" key="8">
    <source>
        <dbReference type="ARBA" id="ARBA00022968"/>
    </source>
</evidence>
<evidence type="ECO:0000256" key="3">
    <source>
        <dbReference type="ARBA" id="ARBA00006492"/>
    </source>
</evidence>
<evidence type="ECO:0000256" key="13">
    <source>
        <dbReference type="ARBA" id="ARBA00038949"/>
    </source>
</evidence>
<dbReference type="Pfam" id="PF03071">
    <property type="entry name" value="GNT-I"/>
    <property type="match status" value="2"/>
</dbReference>
<comment type="cofactor">
    <cofactor evidence="16">
        <name>Mn(2+)</name>
        <dbReference type="ChEBI" id="CHEBI:29035"/>
    </cofactor>
    <text evidence="16">The cofactor is mostly bound to the substrate.</text>
</comment>
<evidence type="ECO:0000256" key="10">
    <source>
        <dbReference type="ARBA" id="ARBA00023034"/>
    </source>
</evidence>
<comment type="similarity">
    <text evidence="3 16">Belongs to the glycosyltransferase 13 family.</text>
</comment>
<dbReference type="Gene3D" id="3.90.550.10">
    <property type="entry name" value="Spore Coat Polysaccharide Biosynthesis Protein SpsA, Chain A"/>
    <property type="match status" value="2"/>
</dbReference>
<dbReference type="Gene3D" id="3.10.180.20">
    <property type="entry name" value="N-Acetylglucosaminyltransferase I, Domain 2"/>
    <property type="match status" value="1"/>
</dbReference>
<proteinExistence type="inferred from homology"/>
<dbReference type="PANTHER" id="PTHR10468">
    <property type="entry name" value="PROTEIN O-LINKED-MANNOSE BETA-1,2-N-ACETYLGLUCOSAMINYLTRANSFERASE 1/ALPHA-1,3-MANNOSYL-GLYCOPROTEIN 2-BETA-N-ACETYLGLUCOSAMINYLTRANSFERASE"/>
    <property type="match status" value="1"/>
</dbReference>
<dbReference type="InterPro" id="IPR004139">
    <property type="entry name" value="Glyco_trans_13"/>
</dbReference>
<evidence type="ECO:0000256" key="4">
    <source>
        <dbReference type="ARBA" id="ARBA00022676"/>
    </source>
</evidence>
<organism evidence="18 19">
    <name type="scientific">Vanilla planifolia</name>
    <name type="common">Vanilla</name>
    <dbReference type="NCBI Taxonomy" id="51239"/>
    <lineage>
        <taxon>Eukaryota</taxon>
        <taxon>Viridiplantae</taxon>
        <taxon>Streptophyta</taxon>
        <taxon>Embryophyta</taxon>
        <taxon>Tracheophyta</taxon>
        <taxon>Spermatophyta</taxon>
        <taxon>Magnoliopsida</taxon>
        <taxon>Liliopsida</taxon>
        <taxon>Asparagales</taxon>
        <taxon>Orchidaceae</taxon>
        <taxon>Vanilloideae</taxon>
        <taxon>Vanilleae</taxon>
        <taxon>Vanilla</taxon>
    </lineage>
</organism>
<dbReference type="UniPathway" id="UPA00378"/>
<dbReference type="InterPro" id="IPR029044">
    <property type="entry name" value="Nucleotide-diphossugar_trans"/>
</dbReference>
<evidence type="ECO:0000256" key="17">
    <source>
        <dbReference type="SAM" id="Coils"/>
    </source>
</evidence>
<keyword evidence="4 16" id="KW-0328">Glycosyltransferase</keyword>
<dbReference type="EC" id="2.4.1.101" evidence="13 16"/>
<evidence type="ECO:0000256" key="11">
    <source>
        <dbReference type="ARBA" id="ARBA00023136"/>
    </source>
</evidence>
<dbReference type="SUPFAM" id="SSF53448">
    <property type="entry name" value="Nucleotide-diphospho-sugar transferases"/>
    <property type="match status" value="1"/>
</dbReference>
<name>A0A835VCE4_VANPL</name>
<comment type="catalytic activity">
    <reaction evidence="15 16">
        <text>N(4)-(alpha-D-Man-(1-&gt;3)-[alpha-D-Man-(1-&gt;3)-[alpha-D-Man-(1-&gt;6)]-alpha-D-Man-(1-&gt;6)]-beta-D-Man-(1-&gt;4)-beta-D-GlcNAc-(1-&gt;4)-beta-D-GlcNAc)-L-asparaginyl-[protein] (N-glucan mannose isomer 5A1,2) + UDP-N-acetyl-alpha-D-glucosamine = N(4)-{beta-D-GlcNAc-(1-&gt;2)-alpha-D-Man-(1-&gt;3)-[alpha-D-Man-(1-&gt;3)-[alpha-D-Man-(1-&gt;6)]-alpha-D-Man-(1-&gt;6)]-beta-D-Man-(1-&gt;4)-beta-D-GlcNAc-(1-&gt;4)-beta-D-GlcNAc}-L-asparaginyl-[protein] + UDP + H(+)</text>
        <dbReference type="Rhea" id="RHEA:11456"/>
        <dbReference type="Rhea" id="RHEA-COMP:14367"/>
        <dbReference type="Rhea" id="RHEA-COMP:14368"/>
        <dbReference type="ChEBI" id="CHEBI:15378"/>
        <dbReference type="ChEBI" id="CHEBI:57705"/>
        <dbReference type="ChEBI" id="CHEBI:58223"/>
        <dbReference type="ChEBI" id="CHEBI:59087"/>
        <dbReference type="ChEBI" id="CHEBI:60625"/>
        <dbReference type="EC" id="2.4.1.101"/>
    </reaction>
</comment>
<dbReference type="EMBL" id="JADCNM010000002">
    <property type="protein sequence ID" value="KAG0493567.1"/>
    <property type="molecule type" value="Genomic_DNA"/>
</dbReference>
<evidence type="ECO:0000313" key="19">
    <source>
        <dbReference type="Proteomes" id="UP000639772"/>
    </source>
</evidence>
<accession>A0A835VCE4</accession>
<comment type="subcellular location">
    <subcellularLocation>
        <location evidence="1 16">Golgi apparatus membrane</location>
        <topology evidence="1 16">Single-pass type II membrane protein</topology>
    </subcellularLocation>
</comment>
<keyword evidence="11" id="KW-0472">Membrane</keyword>
<dbReference type="GO" id="GO:0000139">
    <property type="term" value="C:Golgi membrane"/>
    <property type="evidence" value="ECO:0007669"/>
    <property type="project" value="UniProtKB-SubCell"/>
</dbReference>
<evidence type="ECO:0000256" key="6">
    <source>
        <dbReference type="ARBA" id="ARBA00022692"/>
    </source>
</evidence>
<comment type="pathway">
    <text evidence="2 16">Protein modification; protein glycosylation.</text>
</comment>
<evidence type="ECO:0000256" key="2">
    <source>
        <dbReference type="ARBA" id="ARBA00004922"/>
    </source>
</evidence>
<keyword evidence="10 16" id="KW-0333">Golgi apparatus</keyword>
<dbReference type="OrthoDB" id="440755at2759"/>
<dbReference type="PANTHER" id="PTHR10468:SF0">
    <property type="entry name" value="ALPHA-1,3-MANNOSYL-GLYCOPROTEIN 2-BETA-N-ACETYLGLUCOSAMINYLTRANSFERASE"/>
    <property type="match status" value="1"/>
</dbReference>
<comment type="function">
    <text evidence="16">Initiates complex N-linked carbohydrate formation. Essential for the conversion of high-mannose to hybrid and complex N-glycans.</text>
</comment>
<evidence type="ECO:0000313" key="18">
    <source>
        <dbReference type="EMBL" id="KAG0493567.1"/>
    </source>
</evidence>
<keyword evidence="7 16" id="KW-0479">Metal-binding</keyword>
<keyword evidence="9" id="KW-1133">Transmembrane helix</keyword>
<evidence type="ECO:0000256" key="9">
    <source>
        <dbReference type="ARBA" id="ARBA00022989"/>
    </source>
</evidence>
<dbReference type="FunFam" id="3.10.180.20:FF:000002">
    <property type="entry name" value="Alpha-1,3-mannosyl-glycoprotein 2-beta-N-acetylglucosaminyltransferase"/>
    <property type="match status" value="1"/>
</dbReference>
<dbReference type="Proteomes" id="UP000639772">
    <property type="component" value="Unassembled WGS sequence"/>
</dbReference>
<reference evidence="18 19" key="1">
    <citation type="journal article" date="2020" name="Nat. Food">
        <title>A phased Vanilla planifolia genome enables genetic improvement of flavour and production.</title>
        <authorList>
            <person name="Hasing T."/>
            <person name="Tang H."/>
            <person name="Brym M."/>
            <person name="Khazi F."/>
            <person name="Huang T."/>
            <person name="Chambers A.H."/>
        </authorList>
    </citation>
    <scope>NUCLEOTIDE SEQUENCE [LARGE SCALE GENOMIC DNA]</scope>
    <source>
        <tissue evidence="18">Leaf</tissue>
    </source>
</reference>
<evidence type="ECO:0000256" key="12">
    <source>
        <dbReference type="ARBA" id="ARBA00023211"/>
    </source>
</evidence>
<evidence type="ECO:0000256" key="16">
    <source>
        <dbReference type="RuleBase" id="RU368119"/>
    </source>
</evidence>
<keyword evidence="6" id="KW-0812">Transmembrane</keyword>
<evidence type="ECO:0000256" key="7">
    <source>
        <dbReference type="ARBA" id="ARBA00022723"/>
    </source>
</evidence>
<dbReference type="GO" id="GO:0030145">
    <property type="term" value="F:manganese ion binding"/>
    <property type="evidence" value="ECO:0007669"/>
    <property type="project" value="UniProtKB-UniRule"/>
</dbReference>
<dbReference type="GO" id="GO:0003827">
    <property type="term" value="F:alpha-1,3-mannosylglycoprotein 2-beta-N-acetylglucosaminyltransferase activity"/>
    <property type="evidence" value="ECO:0007669"/>
    <property type="project" value="UniProtKB-UniRule"/>
</dbReference>
<gene>
    <name evidence="18" type="ORF">HPP92_004561</name>
</gene>
<evidence type="ECO:0000256" key="1">
    <source>
        <dbReference type="ARBA" id="ARBA00004323"/>
    </source>
</evidence>
<sequence>MAMNLCDARFVLVAAAVSFILLQVHLFSTQTQYAERLEAAIEAENQCASHSRLLIDQISNQQEKIVHLEDMNRRHEEQSDQLRVLVRDLEKKSLQGKSIHAETSVAAVVIMACNRPDYLARTILSVMKYHSVVSSKFPLFVSQDGTNPYVKKTALSYGQITYLQHIDLEPVHTERPGELIAYYKIARHYKWALDELFLKHNFERVIILEDDMEIAPDFFDYFEATAKLLNKDKLKDVRKDRQFIRPEICRTYNFGEHGSSMGQFFKQYLESIKLNDIHVDWKSMDLNYLMEGKFSRHFAKAVMSATEINEPDVVSKAKNAEGDVQIQYRDQSEFERIAGQFGIFQEWKDGIPRTAYKGVVVFRHQSLKRIFFLGPDSFRLLGISQA</sequence>
<protein>
    <recommendedName>
        <fullName evidence="13 16">Alpha-1,3-mannosyl-glycoprotein 2-beta-N-acetylglucosaminyltransferase</fullName>
        <shortName evidence="16">GNT-I</shortName>
        <shortName evidence="16">GlcNAc-T I</shortName>
        <ecNumber evidence="13 16">2.4.1.101</ecNumber>
    </recommendedName>
    <alternativeName>
        <fullName evidence="14 16">N-glycosyl-oligosaccharide-glycoprotein N-acetylglucosaminyltransferase I</fullName>
    </alternativeName>
</protein>